<organism evidence="2">
    <name type="scientific">Amphimedon queenslandica</name>
    <name type="common">Sponge</name>
    <dbReference type="NCBI Taxonomy" id="400682"/>
    <lineage>
        <taxon>Eukaryota</taxon>
        <taxon>Metazoa</taxon>
        <taxon>Porifera</taxon>
        <taxon>Demospongiae</taxon>
        <taxon>Heteroscleromorpha</taxon>
        <taxon>Haplosclerida</taxon>
        <taxon>Niphatidae</taxon>
        <taxon>Amphimedon</taxon>
    </lineage>
</organism>
<dbReference type="OrthoDB" id="8054408at2759"/>
<dbReference type="InterPro" id="IPR043502">
    <property type="entry name" value="DNA/RNA_pol_sf"/>
</dbReference>
<evidence type="ECO:0008006" key="3">
    <source>
        <dbReference type="Google" id="ProtNLM"/>
    </source>
</evidence>
<dbReference type="AlphaFoldDB" id="A0A1X7UMP3"/>
<dbReference type="InParanoid" id="A0A1X7UMP3"/>
<accession>A0A1X7UMP3</accession>
<name>A0A1X7UMP3_AMPQE</name>
<protein>
    <recommendedName>
        <fullName evidence="3">Reverse transcriptase domain-containing protein</fullName>
    </recommendedName>
</protein>
<dbReference type="PANTHER" id="PTHR47331">
    <property type="entry name" value="PHD-TYPE DOMAIN-CONTAINING PROTEIN"/>
    <property type="match status" value="1"/>
</dbReference>
<proteinExistence type="predicted"/>
<evidence type="ECO:0000313" key="2">
    <source>
        <dbReference type="EnsemblMetazoa" id="Aqu2.1.29250_001"/>
    </source>
</evidence>
<reference evidence="2" key="1">
    <citation type="submission" date="2017-05" db="UniProtKB">
        <authorList>
            <consortium name="EnsemblMetazoa"/>
        </authorList>
    </citation>
    <scope>IDENTIFICATION</scope>
</reference>
<evidence type="ECO:0000256" key="1">
    <source>
        <dbReference type="SAM" id="Coils"/>
    </source>
</evidence>
<keyword evidence="1" id="KW-0175">Coiled coil</keyword>
<dbReference type="EnsemblMetazoa" id="Aqu2.1.29250_001">
    <property type="protein sequence ID" value="Aqu2.1.29250_001"/>
    <property type="gene ID" value="Aqu2.1.29250"/>
</dbReference>
<dbReference type="SUPFAM" id="SSF56672">
    <property type="entry name" value="DNA/RNA polymerases"/>
    <property type="match status" value="1"/>
</dbReference>
<sequence length="259" mass="29120">PAVAARGAGPASTLVTHTLRVDGINGVKALKRELHSFFSIESLGILETENIVQFQFEYHVSFSNGRIHYLPHHVVIKKDKSTTKLRIFSNASAKMDGPFLNECLYAGPSLHQKILEIFVRFRLFPVALVAYIEKAFLMIQVADSDPDSLRFLVVFEVAPSPYLMNATISQHIKQFQDTNNDLVQQIRDSIYVDDIVTGAYGIERAFEIYEGAKNLFRAGGFNLKKFVSNCKELQSKIDATEQKRNSIVIEESFTKTTLG</sequence>
<feature type="coiled-coil region" evidence="1">
    <location>
        <begin position="223"/>
        <end position="250"/>
    </location>
</feature>